<gene>
    <name evidence="2" type="ORF">PODCO_600558</name>
</gene>
<keyword evidence="3" id="KW-1185">Reference proteome</keyword>
<evidence type="ECO:0000313" key="3">
    <source>
        <dbReference type="Proteomes" id="UP000280685"/>
    </source>
</evidence>
<accession>A0ABY6SIN6</accession>
<evidence type="ECO:0000313" key="2">
    <source>
        <dbReference type="EMBL" id="VBB84203.1"/>
    </source>
</evidence>
<dbReference type="Proteomes" id="UP000280685">
    <property type="component" value="Chromosome 6"/>
</dbReference>
<proteinExistence type="predicted"/>
<protein>
    <submittedName>
        <fullName evidence="2">Uncharacterized protein</fullName>
    </submittedName>
</protein>
<sequence>MTATELCGTCQKDPHMGSLVANVGVILVDQGLQMLEQSTTEDSDNIWGHLKTQLQFLENILKVLEFENIATRELLIDVSADMRIRQGMQTISTRSREMKEAQEREFEDEQAVKMEHYEGRGRSPTPEKKTS</sequence>
<evidence type="ECO:0000256" key="1">
    <source>
        <dbReference type="SAM" id="MobiDB-lite"/>
    </source>
</evidence>
<dbReference type="EMBL" id="LR026969">
    <property type="protein sequence ID" value="VBB84203.1"/>
    <property type="molecule type" value="Genomic_DNA"/>
</dbReference>
<reference evidence="2" key="1">
    <citation type="submission" date="2018-02" db="EMBL/GenBank/DDBJ databases">
        <authorList>
            <person name="Silar P."/>
        </authorList>
    </citation>
    <scope>NUCLEOTIDE SEQUENCE [LARGE SCALE GENOMIC DNA]</scope>
    <source>
        <strain evidence="2">T</strain>
    </source>
</reference>
<feature type="region of interest" description="Disordered" evidence="1">
    <location>
        <begin position="91"/>
        <end position="131"/>
    </location>
</feature>
<organism evidence="2 3">
    <name type="scientific">Podospora comata</name>
    <dbReference type="NCBI Taxonomy" id="48703"/>
    <lineage>
        <taxon>Eukaryota</taxon>
        <taxon>Fungi</taxon>
        <taxon>Dikarya</taxon>
        <taxon>Ascomycota</taxon>
        <taxon>Pezizomycotina</taxon>
        <taxon>Sordariomycetes</taxon>
        <taxon>Sordariomycetidae</taxon>
        <taxon>Sordariales</taxon>
        <taxon>Podosporaceae</taxon>
        <taxon>Podospora</taxon>
    </lineage>
</organism>
<feature type="compositionally biased region" description="Basic and acidic residues" evidence="1">
    <location>
        <begin position="94"/>
        <end position="131"/>
    </location>
</feature>
<name>A0ABY6SIN6_PODCO</name>